<accession>A0A967KDG7</accession>
<keyword evidence="8 9" id="KW-0472">Membrane</keyword>
<dbReference type="PROSITE" id="PS50928">
    <property type="entry name" value="ABC_TM1"/>
    <property type="match status" value="1"/>
</dbReference>
<evidence type="ECO:0000313" key="11">
    <source>
        <dbReference type="EMBL" id="NIA71414.1"/>
    </source>
</evidence>
<evidence type="ECO:0000256" key="9">
    <source>
        <dbReference type="RuleBase" id="RU363032"/>
    </source>
</evidence>
<dbReference type="GO" id="GO:0055085">
    <property type="term" value="P:transmembrane transport"/>
    <property type="evidence" value="ECO:0007669"/>
    <property type="project" value="InterPro"/>
</dbReference>
<organism evidence="11 12">
    <name type="scientific">Pelagibius litoralis</name>
    <dbReference type="NCBI Taxonomy" id="374515"/>
    <lineage>
        <taxon>Bacteria</taxon>
        <taxon>Pseudomonadati</taxon>
        <taxon>Pseudomonadota</taxon>
        <taxon>Alphaproteobacteria</taxon>
        <taxon>Rhodospirillales</taxon>
        <taxon>Rhodovibrionaceae</taxon>
        <taxon>Pelagibius</taxon>
    </lineage>
</organism>
<comment type="similarity">
    <text evidence="9">Belongs to the binding-protein-dependent transport system permease family.</text>
</comment>
<keyword evidence="5" id="KW-0571">Peptide transport</keyword>
<dbReference type="RefSeq" id="WP_167229029.1">
    <property type="nucleotide sequence ID" value="NZ_JAAQPH010000022.1"/>
</dbReference>
<dbReference type="PANTHER" id="PTHR43386:SF1">
    <property type="entry name" value="D,D-DIPEPTIDE TRANSPORT SYSTEM PERMEASE PROTEIN DDPC-RELATED"/>
    <property type="match status" value="1"/>
</dbReference>
<evidence type="ECO:0000256" key="8">
    <source>
        <dbReference type="ARBA" id="ARBA00023136"/>
    </source>
</evidence>
<protein>
    <submittedName>
        <fullName evidence="11">ABC transporter permease</fullName>
    </submittedName>
</protein>
<dbReference type="GO" id="GO:0015031">
    <property type="term" value="P:protein transport"/>
    <property type="evidence" value="ECO:0007669"/>
    <property type="project" value="UniProtKB-KW"/>
</dbReference>
<reference evidence="11" key="1">
    <citation type="submission" date="2020-03" db="EMBL/GenBank/DDBJ databases">
        <title>Genome of Pelagibius litoralis DSM 21314T.</title>
        <authorList>
            <person name="Wang G."/>
        </authorList>
    </citation>
    <scope>NUCLEOTIDE SEQUENCE</scope>
    <source>
        <strain evidence="11">DSM 21314</strain>
    </source>
</reference>
<dbReference type="EMBL" id="JAAQPH010000022">
    <property type="protein sequence ID" value="NIA71414.1"/>
    <property type="molecule type" value="Genomic_DNA"/>
</dbReference>
<sequence length="292" mass="31205">MADTTTLSAPRRSNAILATLRQNKLSWVGLALLAAIVFMAVFAPLLAPHDPLQQNIIHRLEPPSAEFLLGTDSFGRDVLSRLIYGARISLMVGFVAVAIAMFVGSTIGILAGYIGGLFDQIVMGIVDVMLAFPTLLLGLMIAAMLGANLENLIIAIAFTEMAPFARVARAPTIGLKERDFVEAGRALGFGPLRIMGVHILPNMASDVVVMGSLWMASAIRMEASLSFIGLGVQPPTPTWGGMIREGFENILTAWWLAIFPSLAILVTVLALNILGDALRDAIDPKLRSENAA</sequence>
<keyword evidence="12" id="KW-1185">Reference proteome</keyword>
<evidence type="ECO:0000313" key="12">
    <source>
        <dbReference type="Proteomes" id="UP000761264"/>
    </source>
</evidence>
<proteinExistence type="inferred from homology"/>
<name>A0A967KDG7_9PROT</name>
<evidence type="ECO:0000256" key="3">
    <source>
        <dbReference type="ARBA" id="ARBA00022475"/>
    </source>
</evidence>
<evidence type="ECO:0000256" key="6">
    <source>
        <dbReference type="ARBA" id="ARBA00022927"/>
    </source>
</evidence>
<keyword evidence="2 9" id="KW-0813">Transport</keyword>
<dbReference type="Pfam" id="PF12911">
    <property type="entry name" value="OppC_N"/>
    <property type="match status" value="1"/>
</dbReference>
<feature type="domain" description="ABC transmembrane type-1" evidence="10">
    <location>
        <begin position="86"/>
        <end position="275"/>
    </location>
</feature>
<keyword evidence="7 9" id="KW-1133">Transmembrane helix</keyword>
<dbReference type="SUPFAM" id="SSF161098">
    <property type="entry name" value="MetI-like"/>
    <property type="match status" value="1"/>
</dbReference>
<feature type="transmembrane region" description="Helical" evidence="9">
    <location>
        <begin position="121"/>
        <end position="145"/>
    </location>
</feature>
<evidence type="ECO:0000256" key="7">
    <source>
        <dbReference type="ARBA" id="ARBA00022989"/>
    </source>
</evidence>
<gene>
    <name evidence="11" type="ORF">HBA54_22725</name>
</gene>
<dbReference type="AlphaFoldDB" id="A0A967KDG7"/>
<evidence type="ECO:0000256" key="2">
    <source>
        <dbReference type="ARBA" id="ARBA00022448"/>
    </source>
</evidence>
<dbReference type="Gene3D" id="1.10.3720.10">
    <property type="entry name" value="MetI-like"/>
    <property type="match status" value="1"/>
</dbReference>
<dbReference type="InterPro" id="IPR035906">
    <property type="entry name" value="MetI-like_sf"/>
</dbReference>
<evidence type="ECO:0000256" key="5">
    <source>
        <dbReference type="ARBA" id="ARBA00022856"/>
    </source>
</evidence>
<dbReference type="CDD" id="cd06261">
    <property type="entry name" value="TM_PBP2"/>
    <property type="match status" value="1"/>
</dbReference>
<feature type="transmembrane region" description="Helical" evidence="9">
    <location>
        <begin position="252"/>
        <end position="275"/>
    </location>
</feature>
<keyword evidence="4 9" id="KW-0812">Transmembrane</keyword>
<keyword evidence="6" id="KW-0653">Protein transport</keyword>
<dbReference type="GO" id="GO:0015833">
    <property type="term" value="P:peptide transport"/>
    <property type="evidence" value="ECO:0007669"/>
    <property type="project" value="UniProtKB-KW"/>
</dbReference>
<dbReference type="Pfam" id="PF00528">
    <property type="entry name" value="BPD_transp_1"/>
    <property type="match status" value="1"/>
</dbReference>
<comment type="caution">
    <text evidence="11">The sequence shown here is derived from an EMBL/GenBank/DDBJ whole genome shotgun (WGS) entry which is preliminary data.</text>
</comment>
<keyword evidence="3" id="KW-1003">Cell membrane</keyword>
<dbReference type="InterPro" id="IPR025966">
    <property type="entry name" value="OppC_N"/>
</dbReference>
<evidence type="ECO:0000259" key="10">
    <source>
        <dbReference type="PROSITE" id="PS50928"/>
    </source>
</evidence>
<feature type="transmembrane region" description="Helical" evidence="9">
    <location>
        <begin position="90"/>
        <end position="115"/>
    </location>
</feature>
<dbReference type="InterPro" id="IPR000515">
    <property type="entry name" value="MetI-like"/>
</dbReference>
<comment type="subcellular location">
    <subcellularLocation>
        <location evidence="1 9">Cell membrane</location>
        <topology evidence="1 9">Multi-pass membrane protein</topology>
    </subcellularLocation>
</comment>
<dbReference type="InterPro" id="IPR050366">
    <property type="entry name" value="BP-dependent_transpt_permease"/>
</dbReference>
<evidence type="ECO:0000256" key="1">
    <source>
        <dbReference type="ARBA" id="ARBA00004651"/>
    </source>
</evidence>
<feature type="transmembrane region" description="Helical" evidence="9">
    <location>
        <begin position="27"/>
        <end position="47"/>
    </location>
</feature>
<dbReference type="GO" id="GO:0005886">
    <property type="term" value="C:plasma membrane"/>
    <property type="evidence" value="ECO:0007669"/>
    <property type="project" value="UniProtKB-SubCell"/>
</dbReference>
<dbReference type="Proteomes" id="UP000761264">
    <property type="component" value="Unassembled WGS sequence"/>
</dbReference>
<dbReference type="PANTHER" id="PTHR43386">
    <property type="entry name" value="OLIGOPEPTIDE TRANSPORT SYSTEM PERMEASE PROTEIN APPC"/>
    <property type="match status" value="1"/>
</dbReference>
<evidence type="ECO:0000256" key="4">
    <source>
        <dbReference type="ARBA" id="ARBA00022692"/>
    </source>
</evidence>